<organism evidence="1 2">
    <name type="scientific">Algoriphagus locisalis</name>
    <dbReference type="NCBI Taxonomy" id="305507"/>
    <lineage>
        <taxon>Bacteria</taxon>
        <taxon>Pseudomonadati</taxon>
        <taxon>Bacteroidota</taxon>
        <taxon>Cytophagia</taxon>
        <taxon>Cytophagales</taxon>
        <taxon>Cyclobacteriaceae</taxon>
        <taxon>Algoriphagus</taxon>
    </lineage>
</organism>
<proteinExistence type="predicted"/>
<dbReference type="Proteomes" id="UP000199673">
    <property type="component" value="Unassembled WGS sequence"/>
</dbReference>
<evidence type="ECO:0000313" key="1">
    <source>
        <dbReference type="EMBL" id="SFT89229.1"/>
    </source>
</evidence>
<gene>
    <name evidence="1" type="ORF">SAMN04489724_2602</name>
</gene>
<name>A0A1I7BQ04_9BACT</name>
<dbReference type="OrthoDB" id="1031859at2"/>
<reference evidence="2" key="1">
    <citation type="submission" date="2016-10" db="EMBL/GenBank/DDBJ databases">
        <authorList>
            <person name="Varghese N."/>
            <person name="Submissions S."/>
        </authorList>
    </citation>
    <scope>NUCLEOTIDE SEQUENCE [LARGE SCALE GENOMIC DNA]</scope>
    <source>
        <strain evidence="2">DSM 23445</strain>
    </source>
</reference>
<dbReference type="STRING" id="305507.SAMN04489724_2602"/>
<keyword evidence="2" id="KW-1185">Reference proteome</keyword>
<evidence type="ECO:0000313" key="2">
    <source>
        <dbReference type="Proteomes" id="UP000199673"/>
    </source>
</evidence>
<protein>
    <submittedName>
        <fullName evidence="1">Uncharacterized protein</fullName>
    </submittedName>
</protein>
<dbReference type="EMBL" id="FPBF01000003">
    <property type="protein sequence ID" value="SFT89229.1"/>
    <property type="molecule type" value="Genomic_DNA"/>
</dbReference>
<dbReference type="RefSeq" id="WP_091693699.1">
    <property type="nucleotide sequence ID" value="NZ_FPBF01000003.1"/>
</dbReference>
<sequence length="117" mass="13608">MISASKHIEKSRIALGRVIAPLAFWSYPNLESVGKIPDELLIEAVLIHGNDALRRRLFSLYEPSQIKNVWKSKLIIQGPRLDFLNIKLAKDFFSIAQPEKYIEKSYQRDNLYERFST</sequence>
<dbReference type="AlphaFoldDB" id="A0A1I7BQ04"/>
<accession>A0A1I7BQ04</accession>